<dbReference type="OrthoDB" id="972532at2759"/>
<name>A0A286U8B8_9AGAM</name>
<protein>
    <submittedName>
        <fullName evidence="3">WD40 domain containing protein</fullName>
    </submittedName>
</protein>
<keyword evidence="2" id="KW-0472">Membrane</keyword>
<evidence type="ECO:0000313" key="4">
    <source>
        <dbReference type="Proteomes" id="UP000217199"/>
    </source>
</evidence>
<feature type="transmembrane region" description="Helical" evidence="2">
    <location>
        <begin position="204"/>
        <end position="227"/>
    </location>
</feature>
<organism evidence="3 4">
    <name type="scientific">Pyrrhoderma noxium</name>
    <dbReference type="NCBI Taxonomy" id="2282107"/>
    <lineage>
        <taxon>Eukaryota</taxon>
        <taxon>Fungi</taxon>
        <taxon>Dikarya</taxon>
        <taxon>Basidiomycota</taxon>
        <taxon>Agaricomycotina</taxon>
        <taxon>Agaricomycetes</taxon>
        <taxon>Hymenochaetales</taxon>
        <taxon>Hymenochaetaceae</taxon>
        <taxon>Pyrrhoderma</taxon>
    </lineage>
</organism>
<dbReference type="AlphaFoldDB" id="A0A286U8B8"/>
<sequence length="924" mass="105439">MLSETLLNNGFLNEYSCLEQEIFTLIDVIQRLGSTFHLVNASRDFHTQLGRFNELLMFYVPNKEKFSTTKKQKKQAKRMKKRFGSSISQFGKNNIFLQSQDPVDTLLKLADSIKALIIASVDFEDYTDEDGLIALRSFEIQLRVLSGGLDFFSSEGPTPELQKFVTEQAILLTSHLKSSSKALQRFKHIGIPCISFAQKRSSKLLMNASTIAILFSGVAATTIQYSITSLRNNREVAMNTLWFASLVLAIGSAMMCMVAMAWKSAVFSSPRRKFPVYFRFWLQSGYLVLLAASAITFLVGLVVYVFDTIPAPAGPIILSLTIFCCLGLIAVILLLFKERNTFSRVQDSMRGDLCRIHWEQIYSTSEGGWLSWIKYYFYIQLAKLKALLERRGVLIDRDISVPDTQRRIGWKSWFDAFSKYSDKTHNPEPANRSGSQSRRRSTVIFRQGGRSPTNVPSELPFGNDVRKLAEFRKRLGNFNSRIVTFSGSEFWGSHVLHLQYSPNGRWLVNGYVYHDTLVHIQKKARQVEWFSNSQYLLTRTHKSIILWSVDDNDRFIQERTISLDVEEEISDVHWFNDSVILAIADKKTFFRIEISENKEVKKEYKVLPNSDLLALNYLYTIPGSGLILLTAARKIEGLLKEISIKKAINCLIVYEMDVEDPCDLDSSHPNTARHGNLGSKYGKGRIRRRIPLLNDVENLSFGFHTTNELNSIRRSMVISYLKKPPEIWTISMSPDSRVQIYLKKELKKDQNYEEQNKHFIENAEWGDAFLIGPSQNIVACAEYGEMFFWDLESDQDTSFQSLVVKTKKEPLVVSWIGPQCEKNIPSMIAAGKELPLIIWSSRQTKHTSAELDTETLSERSQVGEKKNQQEDSGRFSSENCSPILEGNFSFLSLREELNSEARADNKMGLELIYSPSISHLEGSI</sequence>
<evidence type="ECO:0000256" key="1">
    <source>
        <dbReference type="SAM" id="MobiDB-lite"/>
    </source>
</evidence>
<dbReference type="InParanoid" id="A0A286U8B8"/>
<evidence type="ECO:0000313" key="3">
    <source>
        <dbReference type="EMBL" id="PAV15811.1"/>
    </source>
</evidence>
<dbReference type="EMBL" id="NBII01000009">
    <property type="protein sequence ID" value="PAV15811.1"/>
    <property type="molecule type" value="Genomic_DNA"/>
</dbReference>
<dbReference type="InterPro" id="IPR036322">
    <property type="entry name" value="WD40_repeat_dom_sf"/>
</dbReference>
<feature type="transmembrane region" description="Helical" evidence="2">
    <location>
        <begin position="283"/>
        <end position="306"/>
    </location>
</feature>
<feature type="compositionally biased region" description="Basic and acidic residues" evidence="1">
    <location>
        <begin position="861"/>
        <end position="873"/>
    </location>
</feature>
<feature type="region of interest" description="Disordered" evidence="1">
    <location>
        <begin position="424"/>
        <end position="456"/>
    </location>
</feature>
<dbReference type="Proteomes" id="UP000217199">
    <property type="component" value="Unassembled WGS sequence"/>
</dbReference>
<keyword evidence="4" id="KW-1185">Reference proteome</keyword>
<feature type="transmembrane region" description="Helical" evidence="2">
    <location>
        <begin position="312"/>
        <end position="336"/>
    </location>
</feature>
<proteinExistence type="predicted"/>
<feature type="region of interest" description="Disordered" evidence="1">
    <location>
        <begin position="848"/>
        <end position="880"/>
    </location>
</feature>
<reference evidence="3 4" key="1">
    <citation type="journal article" date="2017" name="Mol. Ecol.">
        <title>Comparative and population genomic landscape of Phellinus noxius: A hypervariable fungus causing root rot in trees.</title>
        <authorList>
            <person name="Chung C.L."/>
            <person name="Lee T.J."/>
            <person name="Akiba M."/>
            <person name="Lee H.H."/>
            <person name="Kuo T.H."/>
            <person name="Liu D."/>
            <person name="Ke H.M."/>
            <person name="Yokoi T."/>
            <person name="Roa M.B."/>
            <person name="Lu M.J."/>
            <person name="Chang Y.Y."/>
            <person name="Ann P.J."/>
            <person name="Tsai J.N."/>
            <person name="Chen C.Y."/>
            <person name="Tzean S.S."/>
            <person name="Ota Y."/>
            <person name="Hattori T."/>
            <person name="Sahashi N."/>
            <person name="Liou R.F."/>
            <person name="Kikuchi T."/>
            <person name="Tsai I.J."/>
        </authorList>
    </citation>
    <scope>NUCLEOTIDE SEQUENCE [LARGE SCALE GENOMIC DNA]</scope>
    <source>
        <strain evidence="3 4">FFPRI411160</strain>
    </source>
</reference>
<feature type="transmembrane region" description="Helical" evidence="2">
    <location>
        <begin position="239"/>
        <end position="262"/>
    </location>
</feature>
<dbReference type="STRING" id="2282107.A0A286U8B8"/>
<accession>A0A286U8B8</accession>
<gene>
    <name evidence="3" type="ORF">PNOK_0866900</name>
</gene>
<evidence type="ECO:0000256" key="2">
    <source>
        <dbReference type="SAM" id="Phobius"/>
    </source>
</evidence>
<keyword evidence="2" id="KW-1133">Transmembrane helix</keyword>
<keyword evidence="2" id="KW-0812">Transmembrane</keyword>
<dbReference type="SUPFAM" id="SSF50978">
    <property type="entry name" value="WD40 repeat-like"/>
    <property type="match status" value="1"/>
</dbReference>
<comment type="caution">
    <text evidence="3">The sequence shown here is derived from an EMBL/GenBank/DDBJ whole genome shotgun (WGS) entry which is preliminary data.</text>
</comment>